<accession>A0A9W6MCA3</accession>
<dbReference type="GO" id="GO:1901135">
    <property type="term" value="P:carbohydrate derivative metabolic process"/>
    <property type="evidence" value="ECO:0007669"/>
    <property type="project" value="InterPro"/>
</dbReference>
<dbReference type="Proteomes" id="UP001143474">
    <property type="component" value="Unassembled WGS sequence"/>
</dbReference>
<dbReference type="Gene3D" id="3.40.50.10490">
    <property type="entry name" value="Glucose-6-phosphate isomerase like protein, domain 1"/>
    <property type="match status" value="1"/>
</dbReference>
<dbReference type="CDD" id="cd05006">
    <property type="entry name" value="SIS_GmhA"/>
    <property type="match status" value="1"/>
</dbReference>
<evidence type="ECO:0000313" key="2">
    <source>
        <dbReference type="EMBL" id="GLK08966.1"/>
    </source>
</evidence>
<proteinExistence type="predicted"/>
<feature type="domain" description="SIS" evidence="1">
    <location>
        <begin position="66"/>
        <end position="221"/>
    </location>
</feature>
<dbReference type="PANTHER" id="PTHR30390">
    <property type="entry name" value="SEDOHEPTULOSE 7-PHOSPHATE ISOMERASE / DNAA INITIATOR-ASSOCIATING FACTOR FOR REPLICATION INITIATION"/>
    <property type="match status" value="1"/>
</dbReference>
<organism evidence="2 3">
    <name type="scientific">Streptosporangium carneum</name>
    <dbReference type="NCBI Taxonomy" id="47481"/>
    <lineage>
        <taxon>Bacteria</taxon>
        <taxon>Bacillati</taxon>
        <taxon>Actinomycetota</taxon>
        <taxon>Actinomycetes</taxon>
        <taxon>Streptosporangiales</taxon>
        <taxon>Streptosporangiaceae</taxon>
        <taxon>Streptosporangium</taxon>
    </lineage>
</organism>
<dbReference type="RefSeq" id="WP_271217456.1">
    <property type="nucleotide sequence ID" value="NZ_BAAAVD010000004.1"/>
</dbReference>
<dbReference type="AlphaFoldDB" id="A0A9W6MCA3"/>
<name>A0A9W6MCA3_9ACTN</name>
<sequence>MSMLEEPRGGGACGFPSFLYPGQADLGSVLAEARRSTEEKAAEIVRLRWQVAEMAGDELAECAQEMAIRFASGGRLFAFGNGGSSTDAQEVATTFLYPAYGLSLPALSLTGDVAVVTALSNDVGFDVVFARQLAALGRRGDIAVGLSTSGGSFNVLQAFEEASRRGMLTIGLAGDQGGKLAGLGLLDYLFVIPSSSVHRIQEAQTTLYHVLWELTQHALGAVPAPQVHDAG</sequence>
<protein>
    <submittedName>
        <fullName evidence="2">Phosphoheptose isomerase</fullName>
    </submittedName>
</protein>
<dbReference type="InterPro" id="IPR050099">
    <property type="entry name" value="SIS_GmhA/DiaA_subfam"/>
</dbReference>
<dbReference type="EMBL" id="BSEV01000004">
    <property type="protein sequence ID" value="GLK08966.1"/>
    <property type="molecule type" value="Genomic_DNA"/>
</dbReference>
<evidence type="ECO:0000313" key="3">
    <source>
        <dbReference type="Proteomes" id="UP001143474"/>
    </source>
</evidence>
<dbReference type="InterPro" id="IPR046348">
    <property type="entry name" value="SIS_dom_sf"/>
</dbReference>
<dbReference type="InterPro" id="IPR001347">
    <property type="entry name" value="SIS_dom"/>
</dbReference>
<dbReference type="GO" id="GO:0016853">
    <property type="term" value="F:isomerase activity"/>
    <property type="evidence" value="ECO:0007669"/>
    <property type="project" value="UniProtKB-KW"/>
</dbReference>
<dbReference type="InterPro" id="IPR035461">
    <property type="entry name" value="GmhA/DiaA"/>
</dbReference>
<reference evidence="2" key="2">
    <citation type="submission" date="2023-01" db="EMBL/GenBank/DDBJ databases">
        <authorList>
            <person name="Sun Q."/>
            <person name="Evtushenko L."/>
        </authorList>
    </citation>
    <scope>NUCLEOTIDE SEQUENCE</scope>
    <source>
        <strain evidence="2">VKM Ac-2007</strain>
    </source>
</reference>
<gene>
    <name evidence="2" type="primary">gmhA_2</name>
    <name evidence="2" type="ORF">GCM10017600_23720</name>
</gene>
<dbReference type="GO" id="GO:0097367">
    <property type="term" value="F:carbohydrate derivative binding"/>
    <property type="evidence" value="ECO:0007669"/>
    <property type="project" value="InterPro"/>
</dbReference>
<dbReference type="PROSITE" id="PS51464">
    <property type="entry name" value="SIS"/>
    <property type="match status" value="1"/>
</dbReference>
<keyword evidence="3" id="KW-1185">Reference proteome</keyword>
<dbReference type="SUPFAM" id="SSF53697">
    <property type="entry name" value="SIS domain"/>
    <property type="match status" value="1"/>
</dbReference>
<evidence type="ECO:0000259" key="1">
    <source>
        <dbReference type="PROSITE" id="PS51464"/>
    </source>
</evidence>
<keyword evidence="2" id="KW-0413">Isomerase</keyword>
<dbReference type="Pfam" id="PF13580">
    <property type="entry name" value="SIS_2"/>
    <property type="match status" value="1"/>
</dbReference>
<comment type="caution">
    <text evidence="2">The sequence shown here is derived from an EMBL/GenBank/DDBJ whole genome shotgun (WGS) entry which is preliminary data.</text>
</comment>
<reference evidence="2" key="1">
    <citation type="journal article" date="2014" name="Int. J. Syst. Evol. Microbiol.">
        <title>Complete genome sequence of Corynebacterium casei LMG S-19264T (=DSM 44701T), isolated from a smear-ripened cheese.</title>
        <authorList>
            <consortium name="US DOE Joint Genome Institute (JGI-PGF)"/>
            <person name="Walter F."/>
            <person name="Albersmeier A."/>
            <person name="Kalinowski J."/>
            <person name="Ruckert C."/>
        </authorList>
    </citation>
    <scope>NUCLEOTIDE SEQUENCE</scope>
    <source>
        <strain evidence="2">VKM Ac-2007</strain>
    </source>
</reference>